<proteinExistence type="predicted"/>
<keyword evidence="4" id="KW-1185">Reference proteome</keyword>
<dbReference type="AlphaFoldDB" id="A0AA86R9V6"/>
<evidence type="ECO:0000313" key="4">
    <source>
        <dbReference type="Proteomes" id="UP001642409"/>
    </source>
</evidence>
<evidence type="ECO:0000256" key="1">
    <source>
        <dbReference type="SAM" id="Coils"/>
    </source>
</evidence>
<gene>
    <name evidence="2" type="ORF">HINF_LOCUS56349</name>
    <name evidence="3" type="ORF">HINF_LOCUS61990</name>
</gene>
<protein>
    <submittedName>
        <fullName evidence="3">Hypothetical_protein</fullName>
    </submittedName>
</protein>
<evidence type="ECO:0000313" key="3">
    <source>
        <dbReference type="EMBL" id="CAL6083996.1"/>
    </source>
</evidence>
<dbReference type="Proteomes" id="UP001642409">
    <property type="component" value="Unassembled WGS sequence"/>
</dbReference>
<dbReference type="EMBL" id="CAXDID020000376">
    <property type="protein sequence ID" value="CAL6083996.1"/>
    <property type="molecule type" value="Genomic_DNA"/>
</dbReference>
<accession>A0AA86R9V6</accession>
<sequence>MVVQFSVTYVSNVKIMPLFYSQQQFKNKLEEAPFNNKRNRLENALEVIQVEMKVFSKNVFELQNSFGLTIRNEQNNQKLEKQYEQTSHTISILTTNDLYQYLLICNNGHEDIYQWARRQLDGHTDPWLFESWEFTINNRFSRATLELDAARNEKRNLMNPSSTTLNKLVFQMCFQLLCQTIKLNCKKYEQIYSQMRQQVVKILKQNLLSSIYS</sequence>
<dbReference type="EMBL" id="CATOUU010001047">
    <property type="protein sequence ID" value="CAI9968704.1"/>
    <property type="molecule type" value="Genomic_DNA"/>
</dbReference>
<organism evidence="2">
    <name type="scientific">Hexamita inflata</name>
    <dbReference type="NCBI Taxonomy" id="28002"/>
    <lineage>
        <taxon>Eukaryota</taxon>
        <taxon>Metamonada</taxon>
        <taxon>Diplomonadida</taxon>
        <taxon>Hexamitidae</taxon>
        <taxon>Hexamitinae</taxon>
        <taxon>Hexamita</taxon>
    </lineage>
</organism>
<reference evidence="3 4" key="2">
    <citation type="submission" date="2024-07" db="EMBL/GenBank/DDBJ databases">
        <authorList>
            <person name="Akdeniz Z."/>
        </authorList>
    </citation>
    <scope>NUCLEOTIDE SEQUENCE [LARGE SCALE GENOMIC DNA]</scope>
</reference>
<keyword evidence="1" id="KW-0175">Coiled coil</keyword>
<name>A0AA86R9V6_9EUKA</name>
<comment type="caution">
    <text evidence="2">The sequence shown here is derived from an EMBL/GenBank/DDBJ whole genome shotgun (WGS) entry which is preliminary data.</text>
</comment>
<evidence type="ECO:0000313" key="2">
    <source>
        <dbReference type="EMBL" id="CAI9968704.1"/>
    </source>
</evidence>
<reference evidence="2" key="1">
    <citation type="submission" date="2023-06" db="EMBL/GenBank/DDBJ databases">
        <authorList>
            <person name="Kurt Z."/>
        </authorList>
    </citation>
    <scope>NUCLEOTIDE SEQUENCE</scope>
</reference>
<feature type="coiled-coil region" evidence="1">
    <location>
        <begin position="38"/>
        <end position="96"/>
    </location>
</feature>